<comment type="similarity">
    <text evidence="1">Belongs to the glycosyltransferase GT106 family.</text>
</comment>
<evidence type="ECO:0000313" key="7">
    <source>
        <dbReference type="EMBL" id="KAG6535018.1"/>
    </source>
</evidence>
<dbReference type="InterPro" id="IPR019378">
    <property type="entry name" value="GDP-Fuc_O-FucTrfase"/>
</dbReference>
<reference evidence="7 8" key="1">
    <citation type="submission" date="2020-08" db="EMBL/GenBank/DDBJ databases">
        <title>Plant Genome Project.</title>
        <authorList>
            <person name="Zhang R.-G."/>
        </authorList>
    </citation>
    <scope>NUCLEOTIDE SEQUENCE [LARGE SCALE GENOMIC DNA]</scope>
    <source>
        <tissue evidence="7">Rhizome</tissue>
    </source>
</reference>
<dbReference type="AlphaFoldDB" id="A0A8J5M770"/>
<dbReference type="PANTHER" id="PTHR37220:SF1">
    <property type="entry name" value="O-FUCOSYLTRANSFERASE 23"/>
    <property type="match status" value="1"/>
</dbReference>
<gene>
    <name evidence="7" type="ORF">ZIOFF_008935</name>
</gene>
<dbReference type="EMBL" id="JACMSC010000002">
    <property type="protein sequence ID" value="KAG6535018.1"/>
    <property type="molecule type" value="Genomic_DNA"/>
</dbReference>
<keyword evidence="8" id="KW-1185">Reference proteome</keyword>
<dbReference type="GO" id="GO:0016757">
    <property type="term" value="F:glycosyltransferase activity"/>
    <property type="evidence" value="ECO:0007669"/>
    <property type="project" value="UniProtKB-KW"/>
</dbReference>
<keyword evidence="4" id="KW-0294">Fucose metabolism</keyword>
<evidence type="ECO:0000256" key="4">
    <source>
        <dbReference type="ARBA" id="ARBA00023253"/>
    </source>
</evidence>
<keyword evidence="3" id="KW-0808">Transferase</keyword>
<proteinExistence type="inferred from homology"/>
<dbReference type="GO" id="GO:0006004">
    <property type="term" value="P:fucose metabolic process"/>
    <property type="evidence" value="ECO:0007669"/>
    <property type="project" value="UniProtKB-KW"/>
</dbReference>
<protein>
    <recommendedName>
        <fullName evidence="6">O-fucosyltransferase family protein</fullName>
    </recommendedName>
</protein>
<evidence type="ECO:0000256" key="1">
    <source>
        <dbReference type="ARBA" id="ARBA00007737"/>
    </source>
</evidence>
<evidence type="ECO:0000256" key="6">
    <source>
        <dbReference type="ARBA" id="ARBA00030350"/>
    </source>
</evidence>
<evidence type="ECO:0000313" key="8">
    <source>
        <dbReference type="Proteomes" id="UP000734854"/>
    </source>
</evidence>
<evidence type="ECO:0000256" key="3">
    <source>
        <dbReference type="ARBA" id="ARBA00022679"/>
    </source>
</evidence>
<dbReference type="PANTHER" id="PTHR37220">
    <property type="entry name" value="O-FUCOSYLTRANSFERASE 23"/>
    <property type="match status" value="1"/>
</dbReference>
<dbReference type="Pfam" id="PF10250">
    <property type="entry name" value="O-FucT"/>
    <property type="match status" value="1"/>
</dbReference>
<dbReference type="Gene3D" id="3.40.50.11350">
    <property type="match status" value="1"/>
</dbReference>
<dbReference type="Proteomes" id="UP000734854">
    <property type="component" value="Unassembled WGS sequence"/>
</dbReference>
<evidence type="ECO:0000256" key="2">
    <source>
        <dbReference type="ARBA" id="ARBA00022676"/>
    </source>
</evidence>
<comment type="caution">
    <text evidence="7">The sequence shown here is derived from an EMBL/GenBank/DDBJ whole genome shotgun (WGS) entry which is preliminary data.</text>
</comment>
<name>A0A8J5M770_ZINOF</name>
<sequence>MEVGFLSRPTTSLCAELGYFSALRPTVSDRVCSSTISQIIVRLIQSPPHSCRTLVDSLLRCFTLVFSIFVLGTVISSFPSSNLLTWRTSNWIGITAASNLQNSIRRDKFLEVPQIIWGLNNQKIALARACLTARFLNRTLLMPSLSASLFYKEVDLLEPMAFDKLFNFEKFNDRCNGFVRLGRYSDLVNKSKPYEVLKGSGRKWTKERDLHQLTQCRNESFDYIEVIRISGKNPFLWHDHWPAKDYAKLFECLIVVDEIEMEVAKVISKIKDVGRELSHNSNAPPKNVSLDGWQDHHVPYMAVHMRIEKDWMIHCKNVEQRLNINQICSSKDEIIERVSHITTIQQPIVVYLAVADALLEDDSILSGWKDGFVPFEKKSLAIKDVYDKHPYLIQSAIDYEVCSRADIFVGNSFSTFSSLVALSRTMKSIGMGFTNSCSTEVGYSSYAYNIAEQHGGAKMWMTNMMRLLLNRCRDRIQEDFSLRKV</sequence>
<evidence type="ECO:0000256" key="5">
    <source>
        <dbReference type="ARBA" id="ARBA00023277"/>
    </source>
</evidence>
<keyword evidence="2" id="KW-0328">Glycosyltransferase</keyword>
<keyword evidence="5" id="KW-0119">Carbohydrate metabolism</keyword>
<organism evidence="7 8">
    <name type="scientific">Zingiber officinale</name>
    <name type="common">Ginger</name>
    <name type="synonym">Amomum zingiber</name>
    <dbReference type="NCBI Taxonomy" id="94328"/>
    <lineage>
        <taxon>Eukaryota</taxon>
        <taxon>Viridiplantae</taxon>
        <taxon>Streptophyta</taxon>
        <taxon>Embryophyta</taxon>
        <taxon>Tracheophyta</taxon>
        <taxon>Spermatophyta</taxon>
        <taxon>Magnoliopsida</taxon>
        <taxon>Liliopsida</taxon>
        <taxon>Zingiberales</taxon>
        <taxon>Zingiberaceae</taxon>
        <taxon>Zingiber</taxon>
    </lineage>
</organism>
<dbReference type="CDD" id="cd11296">
    <property type="entry name" value="O-FucT_like"/>
    <property type="match status" value="1"/>
</dbReference>
<dbReference type="InterPro" id="IPR044982">
    <property type="entry name" value="AtOFT1-like"/>
</dbReference>
<accession>A0A8J5M770</accession>
<dbReference type="GO" id="GO:0009875">
    <property type="term" value="P:pollen-pistil interaction"/>
    <property type="evidence" value="ECO:0007669"/>
    <property type="project" value="InterPro"/>
</dbReference>